<keyword evidence="5" id="KW-1185">Reference proteome</keyword>
<dbReference type="PANTHER" id="PTHR47706:SF6">
    <property type="entry name" value="NMRA-LIKE FAMILY PROTEIN (AFU_ORTHOLOGUE AFUA_6G00280)"/>
    <property type="match status" value="1"/>
</dbReference>
<dbReference type="EMBL" id="CP011269">
    <property type="protein sequence ID" value="ALI24191.1"/>
    <property type="molecule type" value="Genomic_DNA"/>
</dbReference>
<evidence type="ECO:0000313" key="4">
    <source>
        <dbReference type="EMBL" id="ALI24191.1"/>
    </source>
</evidence>
<dbReference type="InterPro" id="IPR045312">
    <property type="entry name" value="PCBER-like"/>
</dbReference>
<dbReference type="PANTHER" id="PTHR47706">
    <property type="entry name" value="NMRA-LIKE FAMILY PROTEIN"/>
    <property type="match status" value="1"/>
</dbReference>
<organism evidence="4 5">
    <name type="scientific">Mycolicibacterium fortuitum</name>
    <name type="common">Mycobacterium fortuitum</name>
    <dbReference type="NCBI Taxonomy" id="1766"/>
    <lineage>
        <taxon>Bacteria</taxon>
        <taxon>Bacillati</taxon>
        <taxon>Actinomycetota</taxon>
        <taxon>Actinomycetes</taxon>
        <taxon>Mycobacteriales</taxon>
        <taxon>Mycobacteriaceae</taxon>
        <taxon>Mycolicibacterium</taxon>
    </lineage>
</organism>
<name>A0A0N7H7R9_MYCFO</name>
<evidence type="ECO:0000256" key="1">
    <source>
        <dbReference type="ARBA" id="ARBA00022857"/>
    </source>
</evidence>
<dbReference type="STRING" id="1766.XA26_03250"/>
<dbReference type="CDD" id="cd05259">
    <property type="entry name" value="PCBER_SDR_a"/>
    <property type="match status" value="1"/>
</dbReference>
<dbReference type="Gene3D" id="3.40.50.720">
    <property type="entry name" value="NAD(P)-binding Rossmann-like Domain"/>
    <property type="match status" value="1"/>
</dbReference>
<dbReference type="AlphaFoldDB" id="A0A0N7H7R9"/>
<dbReference type="KEGG" id="mft:XA26_03250"/>
<dbReference type="InterPro" id="IPR036291">
    <property type="entry name" value="NAD(P)-bd_dom_sf"/>
</dbReference>
<gene>
    <name evidence="4" type="ORF">XA26_03250</name>
</gene>
<proteinExistence type="predicted"/>
<dbReference type="Pfam" id="PF05368">
    <property type="entry name" value="NmrA"/>
    <property type="match status" value="1"/>
</dbReference>
<keyword evidence="2" id="KW-0560">Oxidoreductase</keyword>
<dbReference type="InterPro" id="IPR008030">
    <property type="entry name" value="NmrA-like"/>
</dbReference>
<dbReference type="SUPFAM" id="SSF51735">
    <property type="entry name" value="NAD(P)-binding Rossmann-fold domains"/>
    <property type="match status" value="1"/>
</dbReference>
<dbReference type="InterPro" id="IPR051609">
    <property type="entry name" value="NmrA/Isoflavone_reductase-like"/>
</dbReference>
<keyword evidence="1" id="KW-0521">NADP</keyword>
<sequence>MIVADLAVAVLADTPPETESTVPATPPPADGPGILVIGAGELGGSVLSALTRHVASRPRAANIAVLLRPREGADARSDARSKELTEAGIAIEHADVATASVAELADIMGRYHTIVSCVGFAAGPGTQRKLAQSAIAAGVSRFFPWQFGVDYDEIGRGSAQPLFDEQLDVRDMLRGQHATEWVIISTGMFTSFLFEPEFGVVDLSGNTVHALGSWDNQVTLTTPEDIGVLTADIVFAEPRIRDTVVYLAGDTISYRELADIVDRVRATSVTRTLWTTDFLAEQLQQHPEDTMSKYRAVFARTNGVAWPKDQSYNAVRGIDTMTAEEWARANLA</sequence>
<protein>
    <submittedName>
        <fullName evidence="4">Putative oxidoreductase</fullName>
    </submittedName>
</protein>
<reference evidence="4 5" key="1">
    <citation type="journal article" date="2015" name="MBio">
        <title>Enzymatic Degradation of Phenazines Can Generate Energy and Protect Sensitive Organisms from Toxicity.</title>
        <authorList>
            <person name="Costa K.C."/>
            <person name="Bergkessel M."/>
            <person name="Saunders S."/>
            <person name="Korlach J."/>
            <person name="Newman D.K."/>
        </authorList>
    </citation>
    <scope>NUCLEOTIDE SEQUENCE [LARGE SCALE GENOMIC DNA]</scope>
    <source>
        <strain evidence="4 5">CT6</strain>
    </source>
</reference>
<evidence type="ECO:0000256" key="2">
    <source>
        <dbReference type="ARBA" id="ARBA00023002"/>
    </source>
</evidence>
<dbReference type="GO" id="GO:0016491">
    <property type="term" value="F:oxidoreductase activity"/>
    <property type="evidence" value="ECO:0007669"/>
    <property type="project" value="UniProtKB-KW"/>
</dbReference>
<dbReference type="Gene3D" id="3.90.25.10">
    <property type="entry name" value="UDP-galactose 4-epimerase, domain 1"/>
    <property type="match status" value="1"/>
</dbReference>
<evidence type="ECO:0000313" key="5">
    <source>
        <dbReference type="Proteomes" id="UP000057134"/>
    </source>
</evidence>
<feature type="domain" description="NmrA-like" evidence="3">
    <location>
        <begin position="34"/>
        <end position="298"/>
    </location>
</feature>
<dbReference type="Proteomes" id="UP000057134">
    <property type="component" value="Chromosome"/>
</dbReference>
<dbReference type="PATRIC" id="fig|1766.6.peg.322"/>
<accession>A0A0N7H7R9</accession>
<evidence type="ECO:0000259" key="3">
    <source>
        <dbReference type="Pfam" id="PF05368"/>
    </source>
</evidence>